<evidence type="ECO:0000313" key="2">
    <source>
        <dbReference type="EMBL" id="ERG93587.1"/>
    </source>
</evidence>
<dbReference type="HOGENOM" id="CLU_126927_0_0_2"/>
<evidence type="ECO:0000256" key="1">
    <source>
        <dbReference type="SAM" id="MobiDB-lite"/>
    </source>
</evidence>
<gene>
    <name evidence="2" type="ORF">J07HQW2_00020</name>
</gene>
<evidence type="ECO:0000313" key="3">
    <source>
        <dbReference type="Proteomes" id="UP000030710"/>
    </source>
</evidence>
<sequence>MSVPHPGGDPNANLYAQLKRDVLDRVPQVTAVEYVPDDLEAKQLRAIFDPARLDPPIGPDSPELTIKWYRQDPHDWFRINYTDPNTGFHAGWHQDEDHPDLGRAHFQYSVENKEDRWGITFEHKTPSLILWEIVEDLLGGSPQLPIRERGPMTSEKTSGERTGRSLASSFERYLQDKGRPRW</sequence>
<name>U1PIV2_9EURY</name>
<dbReference type="eggNOG" id="arCOG04517">
    <property type="taxonomic scope" value="Archaea"/>
</dbReference>
<dbReference type="EMBL" id="KE356561">
    <property type="protein sequence ID" value="ERG93587.1"/>
    <property type="molecule type" value="Genomic_DNA"/>
</dbReference>
<reference evidence="2 3" key="1">
    <citation type="journal article" date="2013" name="PLoS ONE">
        <title>Assembly-driven community genomics of a hypersaline microbial ecosystem.</title>
        <authorList>
            <person name="Podell S."/>
            <person name="Ugalde J.A."/>
            <person name="Narasingarao P."/>
            <person name="Banfield J.F."/>
            <person name="Heidelberg K.B."/>
            <person name="Allen E.E."/>
        </authorList>
    </citation>
    <scope>NUCLEOTIDE SEQUENCE [LARGE SCALE GENOMIC DNA]</scope>
    <source>
        <strain evidence="3">J07HQW2</strain>
    </source>
</reference>
<organism evidence="2 3">
    <name type="scientific">Haloquadratum walsbyi J07HQW2</name>
    <dbReference type="NCBI Taxonomy" id="1238425"/>
    <lineage>
        <taxon>Archaea</taxon>
        <taxon>Methanobacteriati</taxon>
        <taxon>Methanobacteriota</taxon>
        <taxon>Stenosarchaea group</taxon>
        <taxon>Halobacteria</taxon>
        <taxon>Halobacteriales</taxon>
        <taxon>Haloferacaceae</taxon>
        <taxon>Haloquadratum</taxon>
    </lineage>
</organism>
<feature type="region of interest" description="Disordered" evidence="1">
    <location>
        <begin position="142"/>
        <end position="182"/>
    </location>
</feature>
<dbReference type="STRING" id="1238425.J07HQW2_00020"/>
<protein>
    <submittedName>
        <fullName evidence="2">Uncharacterized protein</fullName>
    </submittedName>
</protein>
<dbReference type="Proteomes" id="UP000030710">
    <property type="component" value="Unassembled WGS sequence"/>
</dbReference>
<dbReference type="AlphaFoldDB" id="U1PIV2"/>
<accession>U1PIV2</accession>
<feature type="compositionally biased region" description="Basic and acidic residues" evidence="1">
    <location>
        <begin position="173"/>
        <end position="182"/>
    </location>
</feature>
<proteinExistence type="predicted"/>